<accession>A0A0L9YAV3</accession>
<comment type="caution">
    <text evidence="1">The sequence shown here is derived from an EMBL/GenBank/DDBJ whole genome shotgun (WGS) entry which is preliminary data.</text>
</comment>
<reference evidence="1 2" key="1">
    <citation type="submission" date="2019-04" db="EMBL/GenBank/DDBJ databases">
        <title>Genome sequencing of Clostridium botulinum Groups I-IV and Clostridium butyricum.</title>
        <authorList>
            <person name="Brunt J."/>
            <person name="Van Vliet A.H.M."/>
            <person name="Stringer S.C."/>
            <person name="Carter A.T."/>
            <person name="Peck M.W."/>
        </authorList>
    </citation>
    <scope>NUCLEOTIDE SEQUENCE [LARGE SCALE GENOMIC DNA]</scope>
    <source>
        <strain evidence="1 2">1605</strain>
    </source>
</reference>
<organism evidence="1 2">
    <name type="scientific">Clostridium botulinum</name>
    <dbReference type="NCBI Taxonomy" id="1491"/>
    <lineage>
        <taxon>Bacteria</taxon>
        <taxon>Bacillati</taxon>
        <taxon>Bacillota</taxon>
        <taxon>Clostridia</taxon>
        <taxon>Eubacteriales</taxon>
        <taxon>Clostridiaceae</taxon>
        <taxon>Clostridium</taxon>
    </lineage>
</organism>
<dbReference type="OrthoDB" id="9759736at2"/>
<proteinExistence type="predicted"/>
<gene>
    <name evidence="1" type="ORF">FC774_07120</name>
</gene>
<dbReference type="EMBL" id="SWOV01000014">
    <property type="protein sequence ID" value="NFF87644.1"/>
    <property type="molecule type" value="Genomic_DNA"/>
</dbReference>
<sequence length="79" mass="9507">MKNIYACLIGNWVNLCDDPNCKIGSHRTSPLVWWEENAEIWSPSKKEDEHTMYQQDYVHIYYLDKDYRIHPSFIQIVES</sequence>
<name>A0A0L9YAV3_CLOBO</name>
<dbReference type="Proteomes" id="UP000476820">
    <property type="component" value="Unassembled WGS sequence"/>
</dbReference>
<dbReference type="AlphaFoldDB" id="A0A0L9YAV3"/>
<protein>
    <submittedName>
        <fullName evidence="1">Uncharacterized protein</fullName>
    </submittedName>
</protein>
<evidence type="ECO:0000313" key="2">
    <source>
        <dbReference type="Proteomes" id="UP000476820"/>
    </source>
</evidence>
<evidence type="ECO:0000313" key="1">
    <source>
        <dbReference type="EMBL" id="NFF87644.1"/>
    </source>
</evidence>
<dbReference type="RefSeq" id="WP_053342021.1">
    <property type="nucleotide sequence ID" value="NZ_LFPG01000004.1"/>
</dbReference>